<dbReference type="GO" id="GO:0046975">
    <property type="term" value="F:histone H3K36 methyltransferase activity"/>
    <property type="evidence" value="ECO:0007669"/>
    <property type="project" value="TreeGrafter"/>
</dbReference>
<dbReference type="GO" id="GO:0005634">
    <property type="term" value="C:nucleus"/>
    <property type="evidence" value="ECO:0007669"/>
    <property type="project" value="TreeGrafter"/>
</dbReference>
<organism evidence="3 4">
    <name type="scientific">Haemonchus contortus</name>
    <name type="common">Barber pole worm</name>
    <dbReference type="NCBI Taxonomy" id="6289"/>
    <lineage>
        <taxon>Eukaryota</taxon>
        <taxon>Metazoa</taxon>
        <taxon>Ecdysozoa</taxon>
        <taxon>Nematoda</taxon>
        <taxon>Chromadorea</taxon>
        <taxon>Rhabditida</taxon>
        <taxon>Rhabditina</taxon>
        <taxon>Rhabditomorpha</taxon>
        <taxon>Strongyloidea</taxon>
        <taxon>Trichostrongylidae</taxon>
        <taxon>Haemonchus</taxon>
    </lineage>
</organism>
<dbReference type="PANTHER" id="PTHR46060:SF2">
    <property type="entry name" value="HISTONE-LYSINE N-METHYLTRANSFERASE SETMAR"/>
    <property type="match status" value="1"/>
</dbReference>
<dbReference type="InterPro" id="IPR052709">
    <property type="entry name" value="Transposase-MT_Hybrid"/>
</dbReference>
<keyword evidence="1" id="KW-0175">Coiled coil</keyword>
<dbReference type="GO" id="GO:0003690">
    <property type="term" value="F:double-stranded DNA binding"/>
    <property type="evidence" value="ECO:0007669"/>
    <property type="project" value="TreeGrafter"/>
</dbReference>
<sequence>MSGDAPATSKDVPSWVAQFLAVSQQQNEQVQQREQHVQQQMQQLLAALVEQKLEPEQSLTKQQSPDAYGDLMQDLPHFNYDDDDDSTFDAWYKRLIYPLLSDTSEIIWTGEKFSNMSSRDFRQIYFYEFKLGRTAAQTARNINEVWGQGSVNECTVQRWFQKFRAGNTSFEDEPHGSRLPTLDIDQ</sequence>
<dbReference type="WBParaSite" id="HCON_00085170-00001">
    <property type="protein sequence ID" value="HCON_00085170-00001"/>
    <property type="gene ID" value="HCON_00085170"/>
</dbReference>
<protein>
    <submittedName>
        <fullName evidence="4">HTH_48 domain-containing protein</fullName>
    </submittedName>
</protein>
<dbReference type="GO" id="GO:0000793">
    <property type="term" value="C:condensed chromosome"/>
    <property type="evidence" value="ECO:0007669"/>
    <property type="project" value="TreeGrafter"/>
</dbReference>
<dbReference type="PANTHER" id="PTHR46060">
    <property type="entry name" value="MARINER MOS1 TRANSPOSASE-LIKE PROTEIN"/>
    <property type="match status" value="1"/>
</dbReference>
<dbReference type="GO" id="GO:0035861">
    <property type="term" value="C:site of double-strand break"/>
    <property type="evidence" value="ECO:0007669"/>
    <property type="project" value="TreeGrafter"/>
</dbReference>
<feature type="domain" description="Mos1 transposase HTH" evidence="2">
    <location>
        <begin position="119"/>
        <end position="167"/>
    </location>
</feature>
<evidence type="ECO:0000256" key="1">
    <source>
        <dbReference type="SAM" id="Coils"/>
    </source>
</evidence>
<keyword evidence="3" id="KW-1185">Reference proteome</keyword>
<accession>A0A7I4YEA2</accession>
<dbReference type="Proteomes" id="UP000025227">
    <property type="component" value="Unplaced"/>
</dbReference>
<proteinExistence type="predicted"/>
<dbReference type="GO" id="GO:0000729">
    <property type="term" value="P:DNA double-strand break processing"/>
    <property type="evidence" value="ECO:0007669"/>
    <property type="project" value="TreeGrafter"/>
</dbReference>
<dbReference type="InterPro" id="IPR041426">
    <property type="entry name" value="Mos1_HTH"/>
</dbReference>
<dbReference type="Pfam" id="PF17906">
    <property type="entry name" value="HTH_48"/>
    <property type="match status" value="1"/>
</dbReference>
<evidence type="ECO:0000259" key="2">
    <source>
        <dbReference type="Pfam" id="PF17906"/>
    </source>
</evidence>
<feature type="coiled-coil region" evidence="1">
    <location>
        <begin position="20"/>
        <end position="47"/>
    </location>
</feature>
<dbReference type="GO" id="GO:0000014">
    <property type="term" value="F:single-stranded DNA endodeoxyribonuclease activity"/>
    <property type="evidence" value="ECO:0007669"/>
    <property type="project" value="TreeGrafter"/>
</dbReference>
<evidence type="ECO:0000313" key="4">
    <source>
        <dbReference type="WBParaSite" id="HCON_00085170-00001"/>
    </source>
</evidence>
<name>A0A7I4YEA2_HAECO</name>
<dbReference type="GO" id="GO:0044547">
    <property type="term" value="F:DNA topoisomerase binding"/>
    <property type="evidence" value="ECO:0007669"/>
    <property type="project" value="TreeGrafter"/>
</dbReference>
<dbReference type="Gene3D" id="1.10.10.1450">
    <property type="match status" value="1"/>
</dbReference>
<dbReference type="AlphaFoldDB" id="A0A7I4YEA2"/>
<dbReference type="GO" id="GO:0003697">
    <property type="term" value="F:single-stranded DNA binding"/>
    <property type="evidence" value="ECO:0007669"/>
    <property type="project" value="TreeGrafter"/>
</dbReference>
<evidence type="ECO:0000313" key="3">
    <source>
        <dbReference type="Proteomes" id="UP000025227"/>
    </source>
</evidence>
<dbReference type="GO" id="GO:0044774">
    <property type="term" value="P:mitotic DNA integrity checkpoint signaling"/>
    <property type="evidence" value="ECO:0007669"/>
    <property type="project" value="TreeGrafter"/>
</dbReference>
<dbReference type="GO" id="GO:0042800">
    <property type="term" value="F:histone H3K4 methyltransferase activity"/>
    <property type="evidence" value="ECO:0007669"/>
    <property type="project" value="TreeGrafter"/>
</dbReference>
<dbReference type="GO" id="GO:0006303">
    <property type="term" value="P:double-strand break repair via nonhomologous end joining"/>
    <property type="evidence" value="ECO:0007669"/>
    <property type="project" value="TreeGrafter"/>
</dbReference>
<dbReference type="GO" id="GO:0031297">
    <property type="term" value="P:replication fork processing"/>
    <property type="evidence" value="ECO:0007669"/>
    <property type="project" value="TreeGrafter"/>
</dbReference>
<reference evidence="4" key="1">
    <citation type="submission" date="2020-12" db="UniProtKB">
        <authorList>
            <consortium name="WormBaseParasite"/>
        </authorList>
    </citation>
    <scope>IDENTIFICATION</scope>
    <source>
        <strain evidence="4">MHco3</strain>
    </source>
</reference>
<dbReference type="GO" id="GO:0015074">
    <property type="term" value="P:DNA integration"/>
    <property type="evidence" value="ECO:0007669"/>
    <property type="project" value="TreeGrafter"/>
</dbReference>